<feature type="domain" description="RSE1/DDB1/CPSF1 C-terminal" evidence="1">
    <location>
        <begin position="922"/>
        <end position="1182"/>
    </location>
</feature>
<evidence type="ECO:0000259" key="1">
    <source>
        <dbReference type="Pfam" id="PF03178"/>
    </source>
</evidence>
<dbReference type="InterPro" id="IPR004871">
    <property type="entry name" value="RSE1/DDB1/CPSF1_C"/>
</dbReference>
<dbReference type="Pfam" id="PF23726">
    <property type="entry name" value="Beta-prop_RSE1_2nd"/>
    <property type="match status" value="1"/>
</dbReference>
<dbReference type="GO" id="GO:0006397">
    <property type="term" value="P:mRNA processing"/>
    <property type="evidence" value="ECO:0007669"/>
    <property type="project" value="UniProtKB-KW"/>
</dbReference>
<dbReference type="PANTHER" id="PTHR10644">
    <property type="entry name" value="DNA REPAIR/RNA PROCESSING CPSF FAMILY"/>
    <property type="match status" value="1"/>
</dbReference>
<proteinExistence type="predicted"/>
<feature type="domain" description="RSE1/DDB1/CPSF1 second beta-propeller" evidence="2">
    <location>
        <begin position="440"/>
        <end position="769"/>
    </location>
</feature>
<protein>
    <submittedName>
        <fullName evidence="3">Pre-mRNA-splicing factor RSE1</fullName>
    </submittedName>
</protein>
<dbReference type="GO" id="GO:0005634">
    <property type="term" value="C:nucleus"/>
    <property type="evidence" value="ECO:0007669"/>
    <property type="project" value="InterPro"/>
</dbReference>
<gene>
    <name evidence="3" type="ORF">AO440_003841</name>
    <name evidence="4" type="ORF">AO440_005759</name>
</gene>
<dbReference type="EMBL" id="LLZZ01000012">
    <property type="protein sequence ID" value="KTB13319.1"/>
    <property type="molecule type" value="Genomic_DNA"/>
</dbReference>
<dbReference type="EMBL" id="LLZZ01000028">
    <property type="protein sequence ID" value="KTB11783.1"/>
    <property type="molecule type" value="Genomic_DNA"/>
</dbReference>
<evidence type="ECO:0000313" key="3">
    <source>
        <dbReference type="EMBL" id="KTB11783.1"/>
    </source>
</evidence>
<comment type="caution">
    <text evidence="3">The sequence shown here is derived from an EMBL/GenBank/DDBJ whole genome shotgun (WGS) entry which is preliminary data.</text>
</comment>
<name>A0A0W0D9K1_CANGB</name>
<dbReference type="GO" id="GO:0003676">
    <property type="term" value="F:nucleic acid binding"/>
    <property type="evidence" value="ECO:0007669"/>
    <property type="project" value="InterPro"/>
</dbReference>
<evidence type="ECO:0000313" key="5">
    <source>
        <dbReference type="Proteomes" id="UP000054886"/>
    </source>
</evidence>
<dbReference type="Gene3D" id="2.130.10.10">
    <property type="entry name" value="YVTN repeat-like/Quinoprotein amine dehydrogenase"/>
    <property type="match status" value="3"/>
</dbReference>
<dbReference type="VEuPathDB" id="FungiDB:B1J91_L01507g"/>
<dbReference type="InterPro" id="IPR015943">
    <property type="entry name" value="WD40/YVTN_repeat-like_dom_sf"/>
</dbReference>
<dbReference type="VEuPathDB" id="FungiDB:GVI51_L01287"/>
<dbReference type="InterPro" id="IPR050358">
    <property type="entry name" value="RSE1/DDB1/CFT1"/>
</dbReference>
<dbReference type="Proteomes" id="UP000054886">
    <property type="component" value="Unassembled WGS sequence"/>
</dbReference>
<accession>A0A0W0D9K1</accession>
<dbReference type="VEuPathDB" id="FungiDB:GWK60_L05379"/>
<evidence type="ECO:0000259" key="2">
    <source>
        <dbReference type="Pfam" id="PF23726"/>
    </source>
</evidence>
<evidence type="ECO:0000313" key="4">
    <source>
        <dbReference type="EMBL" id="KTB13319.1"/>
    </source>
</evidence>
<dbReference type="InterPro" id="IPR058543">
    <property type="entry name" value="Beta-prop_RSE1/DDB1/CPSF1_2nd"/>
</dbReference>
<dbReference type="Pfam" id="PF03178">
    <property type="entry name" value="CPSF_A"/>
    <property type="match status" value="1"/>
</dbReference>
<sequence length="1296" mass="146707">MELYHLTLQRQSNYVHSVKGSFLGRDSNELVVATQTHIELYDFAGKVRRKVGNDIVLFTSLLALDTIWDEDGLAHLVMLGQNGNLVVAKFVLSGDRLQLDSEFLYRFDNSVEKTWLPKVVANKSSILVTWGLTQKIVVPVSWSQEPRFRSPIFFSNAEHSVVLELCSLTSFEDHYVSLELDTRLKVYKLNFLFFDRNLQSLLLTNSYNLKSNEVDDRPNFITDIPDLAVYGVPTAINKSTSKKNPFVLIGFNKHILIKDMMGIYSLKCEFPADIMESLPMDKKLLIVASDLQILKNNVGFLLLLQTNTGHLFKVIIFPNEEDRNRPIAKLGYFDKVKHISNSSKLHIFNNGSMYINSQFNYDHVYLNFESIGDNDENYDKIDNENESISVISKHTNINPIASNLCLMENMPLTFMHFQGGNRTTDSEKVNIIRNAIPLKEYVSSPLPQGVSNIFTIKTQYQSYHSFIFLTMINFTTVILKIADDSIEQYIPASDTFKLKDDMTIHVATMGDNSIIQVCKDEFRQILLDSKDEENFKMNLKWYPPAGVSILSAVSNFSQLILALSNNEIVYLQLENNTLIEYKNRPELPDVITSLALLNDNTKKSEILAVGTSDNMVNVLSLEIVDEAISFETVVFQALDAIPSSLLILNQGHKLVNLHIGVEDGSYLVNRLDLRNMSINNILRKQLGTRSIKALNHIGVDLRNDTLQYDDDESDNSKENTLKNRGEKTSVVVIHGNRTWANYSSHSNMYIRPLYLKDSRRLITTKEFSSASIDSGGSCCSLSASGSLLIGGFDFLPWVGNWFSKDAVAIQLSDDSSTAVSGGDSTDGSDDDEDYDEEKLEEFDIHCRKFLNFNDQGKSTVLVFENTIDDKAESTLCIINKKDISPMTISDDGKSVFRKSLPFKTRDVALSKLGTKKWYLFVLSTSSTIFTYGIKTSTDGTVDLKMELIHETHFDNEVFCIKVFRDMLIVPQYNRLLFCEVGKTKLLNKMVGPAVDYVEKITVLDCWADDRIAIGDFRNSVSLLQFSSSHEVNVIANDICTRDVTAIKFLDRSTIIGGDKFGSVWVLRLSIQDEKILQSCDNNKVELQQHLLREKGTLREKAPNILNTYFKLDLVNQFFINDIVTGFSVEESTQASDRPIIFYYGIQGTIGCLLPLLVKSEISKLRSIEQMMKSADETWFLKNELLNEKIGIELEDKENHEYDLAVHSVIDHEVGRTAGNWASSSGFIEGKFTTLDCDHTAYRSYYAPVKNVIDGDICETYLNLTDDLKAYLTKHASPDNDLTTVVQTLMKVRNNFI</sequence>
<organism evidence="3 5">
    <name type="scientific">Candida glabrata</name>
    <name type="common">Yeast</name>
    <name type="synonym">Torulopsis glabrata</name>
    <dbReference type="NCBI Taxonomy" id="5478"/>
    <lineage>
        <taxon>Eukaryota</taxon>
        <taxon>Fungi</taxon>
        <taxon>Dikarya</taxon>
        <taxon>Ascomycota</taxon>
        <taxon>Saccharomycotina</taxon>
        <taxon>Saccharomycetes</taxon>
        <taxon>Saccharomycetales</taxon>
        <taxon>Saccharomycetaceae</taxon>
        <taxon>Nakaseomyces</taxon>
    </lineage>
</organism>
<dbReference type="VEuPathDB" id="FungiDB:CAGL0L01507g"/>
<reference evidence="3 5" key="1">
    <citation type="submission" date="2015-10" db="EMBL/GenBank/DDBJ databases">
        <title>Draft genomes sequences of Candida glabrata isolates 1A, 1B, 2A, 2B, 3A and 3B.</title>
        <authorList>
            <person name="Haavelsrud O.E."/>
            <person name="Gaustad P."/>
        </authorList>
    </citation>
    <scope>NUCLEOTIDE SEQUENCE [LARGE SCALE GENOMIC DNA]</scope>
    <source>
        <strain evidence="3">910700640</strain>
    </source>
</reference>